<dbReference type="SUPFAM" id="SSF49363">
    <property type="entry name" value="Purple acid phosphatase, N-terminal domain"/>
    <property type="match status" value="1"/>
</dbReference>
<dbReference type="InterPro" id="IPR029052">
    <property type="entry name" value="Metallo-depent_PP-like"/>
</dbReference>
<dbReference type="GO" id="GO:0003993">
    <property type="term" value="F:acid phosphatase activity"/>
    <property type="evidence" value="ECO:0007669"/>
    <property type="project" value="InterPro"/>
</dbReference>
<feature type="chain" id="PRO_5038839928" evidence="3">
    <location>
        <begin position="31"/>
        <end position="1116"/>
    </location>
</feature>
<feature type="domain" description="Purple acid phosphatase N-terminal" evidence="5">
    <location>
        <begin position="224"/>
        <end position="315"/>
    </location>
</feature>
<reference evidence="6 7" key="1">
    <citation type="submission" date="2018-03" db="EMBL/GenBank/DDBJ databases">
        <title>Genome sequence of Clostridium luticellarii DSM 29923.</title>
        <authorList>
            <person name="Poehlein A."/>
            <person name="Daniel R."/>
        </authorList>
    </citation>
    <scope>NUCLEOTIDE SEQUENCE [LARGE SCALE GENOMIC DNA]</scope>
    <source>
        <strain evidence="6 7">DSM 29923</strain>
    </source>
</reference>
<dbReference type="OrthoDB" id="9809781at2"/>
<feature type="domain" description="Calcineurin-like phosphoesterase" evidence="4">
    <location>
        <begin position="323"/>
        <end position="532"/>
    </location>
</feature>
<dbReference type="AlphaFoldDB" id="A0A2T0BP98"/>
<dbReference type="RefSeq" id="WP_106008831.1">
    <property type="nucleotide sequence ID" value="NZ_PVXP01000013.1"/>
</dbReference>
<name>A0A2T0BP98_9CLOT</name>
<dbReference type="GO" id="GO:0008745">
    <property type="term" value="F:N-acetylmuramoyl-L-alanine amidase activity"/>
    <property type="evidence" value="ECO:0007669"/>
    <property type="project" value="UniProtKB-EC"/>
</dbReference>
<evidence type="ECO:0000259" key="5">
    <source>
        <dbReference type="Pfam" id="PF16656"/>
    </source>
</evidence>
<feature type="signal peptide" evidence="3">
    <location>
        <begin position="1"/>
        <end position="30"/>
    </location>
</feature>
<dbReference type="PANTHER" id="PTHR30032">
    <property type="entry name" value="N-ACETYLMURAMOYL-L-ALANINE AMIDASE-RELATED"/>
    <property type="match status" value="1"/>
</dbReference>
<dbReference type="Proteomes" id="UP000237798">
    <property type="component" value="Unassembled WGS sequence"/>
</dbReference>
<feature type="region of interest" description="Disordered" evidence="2">
    <location>
        <begin position="242"/>
        <end position="277"/>
    </location>
</feature>
<dbReference type="InterPro" id="IPR015914">
    <property type="entry name" value="PAPs_N"/>
</dbReference>
<dbReference type="InterPro" id="IPR004843">
    <property type="entry name" value="Calcineurin-like_PHP"/>
</dbReference>
<dbReference type="InterPro" id="IPR008963">
    <property type="entry name" value="Purple_acid_Pase-like_N"/>
</dbReference>
<dbReference type="GO" id="GO:0046872">
    <property type="term" value="F:metal ion binding"/>
    <property type="evidence" value="ECO:0007669"/>
    <property type="project" value="InterPro"/>
</dbReference>
<organism evidence="6 7">
    <name type="scientific">Clostridium luticellarii</name>
    <dbReference type="NCBI Taxonomy" id="1691940"/>
    <lineage>
        <taxon>Bacteria</taxon>
        <taxon>Bacillati</taxon>
        <taxon>Bacillota</taxon>
        <taxon>Clostridia</taxon>
        <taxon>Eubacteriales</taxon>
        <taxon>Clostridiaceae</taxon>
        <taxon>Clostridium</taxon>
    </lineage>
</organism>
<dbReference type="InterPro" id="IPR007253">
    <property type="entry name" value="Cell_wall-bd_2"/>
</dbReference>
<evidence type="ECO:0000313" key="6">
    <source>
        <dbReference type="EMBL" id="PRR85711.1"/>
    </source>
</evidence>
<evidence type="ECO:0000256" key="1">
    <source>
        <dbReference type="ARBA" id="ARBA00022729"/>
    </source>
</evidence>
<dbReference type="Gene3D" id="3.60.21.10">
    <property type="match status" value="1"/>
</dbReference>
<comment type="caution">
    <text evidence="6">The sequence shown here is derived from an EMBL/GenBank/DDBJ whole genome shotgun (WGS) entry which is preliminary data.</text>
</comment>
<sequence length="1116" mass="121314">MKRFTKKVAVFLLSFLVVLSGMVTPSPVSAEAATEQSENQTFIEKGASWKYLDDGSDQGTAWKEENFDDSIWKSGAAPLGFKYDVKTTVSYGPDKDNKYITTYFRSNFEVKDTALVKTLKASVFLDDAAVFYINGKEIHRENMPEGNVDYKTLSKDSLGTVKNDVEFDVDPTVLKQGTNTIAVEVHQRSADSSDLVFDMNLISNKKDEPSPSQPEPTNDAIKDITFAPGKDASQVNFTWYSKSDSEPQVQIAPKSDVKGSDFPAEKSQTFKGEKSSGNNGYYSDKATVTGLKQATEYVYRVGDGTNWSSMNTYTTQDISKGFNFLFAGDPQIGAGGDIDKDTTGWVDTVNKAAEKFSDSSFLLSIGDQVNNGKEITGQSNELEYDGFFKPEQLKNIPVAAIAGNHEGYGTGHSTHFNYPNMSDKYGIFTDNGHEQDHSNGTTGNDYYFVYGNTLFMMLNSNDINAEDHKAFMEEAIDANPNVKWKVVSMHHSIYSSANHETDADIAERRNTHPEVFEKLGIDVVLDGHDHCYTRTYQMLGGKAVSAAGDTKITNPKGVLYVTANSASGSKYYELQEPDQNNYYEAKKEQLKVPTFSDVSITDDSFTINTYRTDTMEATDSYTISKPSSSGGSSGGSGGSSSGSSVNVKNSNADSVVNSIKKAKNNASINIDVNDNKKISKDIFEAAKGTDKKLVFKADNIEWTFNGNDISTSKDVDMTADIAAIKDSASPNKQSIENKVQDTDVYVASFFNNGELPGKSTVKIKLDGNWLKDKDKNTLNVYYYNESSKALNSIESGLKADSDNCIEFDISHTSDYIISDKKLISQEQVRLGGSDRYETSAKISQNKWTNADAAVLVSGEAFADALSSVPFAKQLNAPVLLTSSNSLNKNTASELSRLKVKKVYIIGGTGVISDLVENSIKDMNISTERIAGADRYSTSLAVAKKLGTPAQIFLCSGANFPDGLSVSSYAALSSSPVILTNGNEMESNTAKFIGDSNARVYVIGGNGVVKDSLLQGISNAERISGTDRYSTNLAVLAKFSDKFDLSNVYLASGKDFADALCGSAAAGQEKAPIILLDSILSDNVKNYIKDKKLNVNEVNILGGEGVISQSIVDQLLQ</sequence>
<evidence type="ECO:0000259" key="4">
    <source>
        <dbReference type="Pfam" id="PF00149"/>
    </source>
</evidence>
<accession>A0A2T0BP98</accession>
<feature type="region of interest" description="Disordered" evidence="2">
    <location>
        <begin position="203"/>
        <end position="223"/>
    </location>
</feature>
<dbReference type="Gene3D" id="3.40.50.12090">
    <property type="match status" value="2"/>
</dbReference>
<evidence type="ECO:0000256" key="3">
    <source>
        <dbReference type="SAM" id="SignalP"/>
    </source>
</evidence>
<dbReference type="Pfam" id="PF16656">
    <property type="entry name" value="Pur_ac_phosph_N"/>
    <property type="match status" value="1"/>
</dbReference>
<gene>
    <name evidence="6" type="primary">lytC_12</name>
    <name evidence="6" type="ORF">CLLU_13370</name>
</gene>
<evidence type="ECO:0000313" key="7">
    <source>
        <dbReference type="Proteomes" id="UP000237798"/>
    </source>
</evidence>
<dbReference type="Gene3D" id="2.60.120.260">
    <property type="entry name" value="Galactose-binding domain-like"/>
    <property type="match status" value="1"/>
</dbReference>
<dbReference type="EC" id="3.5.1.28" evidence="6"/>
<dbReference type="InterPro" id="IPR051922">
    <property type="entry name" value="Bact_Sporulation_Assoc"/>
</dbReference>
<dbReference type="EMBL" id="PVXP01000013">
    <property type="protein sequence ID" value="PRR85711.1"/>
    <property type="molecule type" value="Genomic_DNA"/>
</dbReference>
<dbReference type="PANTHER" id="PTHR30032:SF8">
    <property type="entry name" value="GERMINATION-SPECIFIC N-ACETYLMURAMOYL-L-ALANINE AMIDASE"/>
    <property type="match status" value="1"/>
</dbReference>
<keyword evidence="6" id="KW-0378">Hydrolase</keyword>
<feature type="compositionally biased region" description="Polar residues" evidence="2">
    <location>
        <begin position="266"/>
        <end position="277"/>
    </location>
</feature>
<proteinExistence type="predicted"/>
<feature type="compositionally biased region" description="Gly residues" evidence="2">
    <location>
        <begin position="631"/>
        <end position="640"/>
    </location>
</feature>
<dbReference type="Gene3D" id="2.60.40.380">
    <property type="entry name" value="Purple acid phosphatase-like, N-terminal"/>
    <property type="match status" value="1"/>
</dbReference>
<keyword evidence="7" id="KW-1185">Reference proteome</keyword>
<feature type="region of interest" description="Disordered" evidence="2">
    <location>
        <begin position="618"/>
        <end position="649"/>
    </location>
</feature>
<dbReference type="Pfam" id="PF00149">
    <property type="entry name" value="Metallophos"/>
    <property type="match status" value="1"/>
</dbReference>
<keyword evidence="1 3" id="KW-0732">Signal</keyword>
<evidence type="ECO:0000256" key="2">
    <source>
        <dbReference type="SAM" id="MobiDB-lite"/>
    </source>
</evidence>
<dbReference type="Pfam" id="PF04122">
    <property type="entry name" value="CW_binding_2"/>
    <property type="match status" value="3"/>
</dbReference>
<dbReference type="SUPFAM" id="SSF56300">
    <property type="entry name" value="Metallo-dependent phosphatases"/>
    <property type="match status" value="1"/>
</dbReference>
<protein>
    <submittedName>
        <fullName evidence="6">N-acetylmuramoyl-L-alanine amidase LytC</fullName>
        <ecNumber evidence="6">3.5.1.28</ecNumber>
    </submittedName>
</protein>